<evidence type="ECO:0000313" key="1">
    <source>
        <dbReference type="EMBL" id="RSJ82958.1"/>
    </source>
</evidence>
<name>A0A428GNW2_STRCR</name>
<reference evidence="1 2" key="1">
    <citation type="submission" date="2018-11" db="EMBL/GenBank/DDBJ databases">
        <title>Species Designations Belie Phenotypic and Genotypic Heterogeneity in Oral Streptococci.</title>
        <authorList>
            <person name="Velsko I."/>
        </authorList>
    </citation>
    <scope>NUCLEOTIDE SEQUENCE [LARGE SCALE GENOMIC DNA]</scope>
    <source>
        <strain evidence="1 2">A54</strain>
    </source>
</reference>
<dbReference type="RefSeq" id="WP_125370696.1">
    <property type="nucleotide sequence ID" value="NZ_RJPO01000002.1"/>
</dbReference>
<dbReference type="Proteomes" id="UP000277890">
    <property type="component" value="Unassembled WGS sequence"/>
</dbReference>
<evidence type="ECO:0000313" key="2">
    <source>
        <dbReference type="Proteomes" id="UP000277890"/>
    </source>
</evidence>
<gene>
    <name evidence="1" type="ORF">D8794_11190</name>
</gene>
<proteinExistence type="predicted"/>
<dbReference type="EMBL" id="RJPQ01000026">
    <property type="protein sequence ID" value="RSJ82958.1"/>
    <property type="molecule type" value="Genomic_DNA"/>
</dbReference>
<protein>
    <submittedName>
        <fullName evidence="1">Uncharacterized protein</fullName>
    </submittedName>
</protein>
<comment type="caution">
    <text evidence="1">The sequence shown here is derived from an EMBL/GenBank/DDBJ whole genome shotgun (WGS) entry which is preliminary data.</text>
</comment>
<dbReference type="AlphaFoldDB" id="A0A428GNW2"/>
<accession>A0A428GNW2</accession>
<organism evidence="1 2">
    <name type="scientific">Streptococcus cristatus</name>
    <dbReference type="NCBI Taxonomy" id="45634"/>
    <lineage>
        <taxon>Bacteria</taxon>
        <taxon>Bacillati</taxon>
        <taxon>Bacillota</taxon>
        <taxon>Bacilli</taxon>
        <taxon>Lactobacillales</taxon>
        <taxon>Streptococcaceae</taxon>
        <taxon>Streptococcus</taxon>
    </lineage>
</organism>
<sequence length="138" mass="15870">MKKRILMSVLGVLLSGFLIFGVVSYCNHQTELKRNHEYETSLAKALKNSYKDIKEIQFSDPSYSDKPGGWYVKVQLTFRDGVRLMYRTGHHLGDTVNHDSIFSGPTLDEESDKLKSRVGYTENQIKVMYSMKTEVILK</sequence>